<reference evidence="7 8" key="1">
    <citation type="submission" date="2015-09" db="EMBL/GenBank/DDBJ databases">
        <authorList>
            <consortium name="Pathogen Informatics"/>
        </authorList>
    </citation>
    <scope>NUCLEOTIDE SEQUENCE [LARGE SCALE GENOMIC DNA]</scope>
    <source>
        <strain evidence="7 8">2789STDY5834835</strain>
    </source>
</reference>
<keyword evidence="4" id="KW-0694">RNA-binding</keyword>
<dbReference type="InterPro" id="IPR010149">
    <property type="entry name" value="CRISPR-assoc_prot_Csm2_III-A"/>
</dbReference>
<evidence type="ECO:0000313" key="8">
    <source>
        <dbReference type="Proteomes" id="UP000095679"/>
    </source>
</evidence>
<dbReference type="Pfam" id="PF03750">
    <property type="entry name" value="Csm2_III-A"/>
    <property type="match status" value="1"/>
</dbReference>
<dbReference type="CDD" id="cd09647">
    <property type="entry name" value="Csm2_III-A"/>
    <property type="match status" value="1"/>
</dbReference>
<evidence type="ECO:0000256" key="4">
    <source>
        <dbReference type="ARBA" id="ARBA00022884"/>
    </source>
</evidence>
<evidence type="ECO:0000256" key="1">
    <source>
        <dbReference type="ARBA" id="ARBA00003640"/>
    </source>
</evidence>
<sequence>MGLTSENYVDEAERVIKTLIEKDRSGRDVIRLTTSKIRGILSLVTELYNDIIHEPSNKLGEEYVERIQYLRLRIAYEAGRDKQVAEFVRKSNLLGYVKQIKDNKKLFLLFTKYVEALVAYHKYYGGKDA</sequence>
<dbReference type="GO" id="GO:0003723">
    <property type="term" value="F:RNA binding"/>
    <property type="evidence" value="ECO:0007669"/>
    <property type="project" value="UniProtKB-KW"/>
</dbReference>
<protein>
    <recommendedName>
        <fullName evidence="3">CRISPR system Cms protein Csm2</fullName>
    </recommendedName>
    <alternativeName>
        <fullName evidence="6">CRISPR type III A-associated protein Csm2</fullName>
    </alternativeName>
</protein>
<dbReference type="AlphaFoldDB" id="A0A174H4K9"/>
<dbReference type="GO" id="GO:0051607">
    <property type="term" value="P:defense response to virus"/>
    <property type="evidence" value="ECO:0007669"/>
    <property type="project" value="UniProtKB-KW"/>
</dbReference>
<dbReference type="NCBIfam" id="TIGR01870">
    <property type="entry name" value="cas_TM1810_Csm2"/>
    <property type="match status" value="1"/>
</dbReference>
<dbReference type="Proteomes" id="UP000095679">
    <property type="component" value="Unassembled WGS sequence"/>
</dbReference>
<evidence type="ECO:0000256" key="3">
    <source>
        <dbReference type="ARBA" id="ARBA00016118"/>
    </source>
</evidence>
<dbReference type="RefSeq" id="WP_055299193.1">
    <property type="nucleotide sequence ID" value="NZ_BLYK01000020.1"/>
</dbReference>
<proteinExistence type="inferred from homology"/>
<evidence type="ECO:0000313" key="7">
    <source>
        <dbReference type="EMBL" id="CUO69962.1"/>
    </source>
</evidence>
<keyword evidence="5" id="KW-0051">Antiviral defense</keyword>
<evidence type="ECO:0000256" key="2">
    <source>
        <dbReference type="ARBA" id="ARBA00006896"/>
    </source>
</evidence>
<comment type="function">
    <text evidence="1">This subunit may be involved in monitoring complementarity of crRNA and target RNA.</text>
</comment>
<comment type="similarity">
    <text evidence="2">Belongs to the CRISPR-associated Csm2 family.</text>
</comment>
<accession>A0A174H4K9</accession>
<name>A0A174H4K9_9FIRM</name>
<evidence type="ECO:0000256" key="6">
    <source>
        <dbReference type="ARBA" id="ARBA00031723"/>
    </source>
</evidence>
<gene>
    <name evidence="7" type="ORF">ERS852450_02242</name>
</gene>
<dbReference type="EMBL" id="CYZL01000021">
    <property type="protein sequence ID" value="CUO69962.1"/>
    <property type="molecule type" value="Genomic_DNA"/>
</dbReference>
<organism evidence="7 8">
    <name type="scientific">Anaerobutyricum hallii</name>
    <dbReference type="NCBI Taxonomy" id="39488"/>
    <lineage>
        <taxon>Bacteria</taxon>
        <taxon>Bacillati</taxon>
        <taxon>Bacillota</taxon>
        <taxon>Clostridia</taxon>
        <taxon>Lachnospirales</taxon>
        <taxon>Lachnospiraceae</taxon>
        <taxon>Anaerobutyricum</taxon>
    </lineage>
</organism>
<evidence type="ECO:0000256" key="5">
    <source>
        <dbReference type="ARBA" id="ARBA00023118"/>
    </source>
</evidence>